<dbReference type="SUPFAM" id="SSF56601">
    <property type="entry name" value="beta-lactamase/transpeptidase-like"/>
    <property type="match status" value="1"/>
</dbReference>
<dbReference type="PANTHER" id="PTHR46825">
    <property type="entry name" value="D-ALANYL-D-ALANINE-CARBOXYPEPTIDASE/ENDOPEPTIDASE AMPH"/>
    <property type="match status" value="1"/>
</dbReference>
<dbReference type="Gene3D" id="3.40.710.10">
    <property type="entry name" value="DD-peptidase/beta-lactamase superfamily"/>
    <property type="match status" value="1"/>
</dbReference>
<feature type="domain" description="Beta-lactamase-related" evidence="2">
    <location>
        <begin position="47"/>
        <end position="365"/>
    </location>
</feature>
<feature type="signal peptide" evidence="1">
    <location>
        <begin position="1"/>
        <end position="27"/>
    </location>
</feature>
<keyword evidence="4" id="KW-1185">Reference proteome</keyword>
<dbReference type="Pfam" id="PF00144">
    <property type="entry name" value="Beta-lactamase"/>
    <property type="match status" value="1"/>
</dbReference>
<evidence type="ECO:0000259" key="2">
    <source>
        <dbReference type="Pfam" id="PF00144"/>
    </source>
</evidence>
<name>A0ABV8U4C5_9ACTN</name>
<dbReference type="Proteomes" id="UP001595823">
    <property type="component" value="Unassembled WGS sequence"/>
</dbReference>
<sequence length="383" mass="41078">MTITNSIMAGGCAALTALALMPGPASAETSDPPEPPSRSELQRQAEAIVDAGAPGVSITVRDENGEWNGAAGVGDIRTGAPPDPNGLVRIGSVTKSFTATMVLQMVEEGSLRLDDPIDRYLPGLLPYEEPISIRDLLQHRSGLPNYADMLWPDARAASEVRFRRFTPTRLVGMATDDPLKFPPGTDFSYSDTGYIVLGMLIEELADDSFAAELRQRILWPAGLRHTYVAGDFPLFPHPALRGYEALGDTSGELTDLTAFNMSGSWSAGAIVSTSGDVNEFYRKLLAGDLLTTPMLEEMQRTIPAFPAFEYGLGLAGGEFCGQEVWGHVGGVPGYMTYSFTRSDGARQITVTANRSLSAPPEVAEAVFAMVKAEFCGTPETTRT</sequence>
<keyword evidence="3" id="KW-0378">Hydrolase</keyword>
<keyword evidence="1" id="KW-0732">Signal</keyword>
<evidence type="ECO:0000313" key="3">
    <source>
        <dbReference type="EMBL" id="MFC4337570.1"/>
    </source>
</evidence>
<reference evidence="4" key="1">
    <citation type="journal article" date="2019" name="Int. J. Syst. Evol. Microbiol.">
        <title>The Global Catalogue of Microorganisms (GCM) 10K type strain sequencing project: providing services to taxonomists for standard genome sequencing and annotation.</title>
        <authorList>
            <consortium name="The Broad Institute Genomics Platform"/>
            <consortium name="The Broad Institute Genome Sequencing Center for Infectious Disease"/>
            <person name="Wu L."/>
            <person name="Ma J."/>
        </authorList>
    </citation>
    <scope>NUCLEOTIDE SEQUENCE [LARGE SCALE GENOMIC DNA]</scope>
    <source>
        <strain evidence="4">IBRC-M 10908</strain>
    </source>
</reference>
<dbReference type="InterPro" id="IPR050491">
    <property type="entry name" value="AmpC-like"/>
</dbReference>
<evidence type="ECO:0000313" key="4">
    <source>
        <dbReference type="Proteomes" id="UP001595823"/>
    </source>
</evidence>
<dbReference type="EC" id="3.-.-.-" evidence="3"/>
<proteinExistence type="predicted"/>
<dbReference type="PANTHER" id="PTHR46825:SF7">
    <property type="entry name" value="D-ALANYL-D-ALANINE CARBOXYPEPTIDASE"/>
    <property type="match status" value="1"/>
</dbReference>
<feature type="chain" id="PRO_5046477663" evidence="1">
    <location>
        <begin position="28"/>
        <end position="383"/>
    </location>
</feature>
<comment type="caution">
    <text evidence="3">The sequence shown here is derived from an EMBL/GenBank/DDBJ whole genome shotgun (WGS) entry which is preliminary data.</text>
</comment>
<gene>
    <name evidence="3" type="ORF">ACFPET_20440</name>
</gene>
<dbReference type="InterPro" id="IPR012338">
    <property type="entry name" value="Beta-lactam/transpept-like"/>
</dbReference>
<protein>
    <submittedName>
        <fullName evidence="3">Serine hydrolase domain-containing protein</fullName>
        <ecNumber evidence="3">3.-.-.-</ecNumber>
    </submittedName>
</protein>
<dbReference type="EMBL" id="JBHSDK010000035">
    <property type="protein sequence ID" value="MFC4337570.1"/>
    <property type="molecule type" value="Genomic_DNA"/>
</dbReference>
<dbReference type="InterPro" id="IPR001466">
    <property type="entry name" value="Beta-lactam-related"/>
</dbReference>
<accession>A0ABV8U4C5</accession>
<organism evidence="3 4">
    <name type="scientific">Salininema proteolyticum</name>
    <dbReference type="NCBI Taxonomy" id="1607685"/>
    <lineage>
        <taxon>Bacteria</taxon>
        <taxon>Bacillati</taxon>
        <taxon>Actinomycetota</taxon>
        <taxon>Actinomycetes</taxon>
        <taxon>Glycomycetales</taxon>
        <taxon>Glycomycetaceae</taxon>
        <taxon>Salininema</taxon>
    </lineage>
</organism>
<dbReference type="RefSeq" id="WP_380624695.1">
    <property type="nucleotide sequence ID" value="NZ_JBHSDK010000035.1"/>
</dbReference>
<dbReference type="GO" id="GO:0016787">
    <property type="term" value="F:hydrolase activity"/>
    <property type="evidence" value="ECO:0007669"/>
    <property type="project" value="UniProtKB-KW"/>
</dbReference>
<evidence type="ECO:0000256" key="1">
    <source>
        <dbReference type="SAM" id="SignalP"/>
    </source>
</evidence>